<dbReference type="InterPro" id="IPR036259">
    <property type="entry name" value="MFS_trans_sf"/>
</dbReference>
<dbReference type="InterPro" id="IPR024989">
    <property type="entry name" value="MFS_assoc_dom"/>
</dbReference>
<feature type="transmembrane region" description="Helical" evidence="6">
    <location>
        <begin position="386"/>
        <end position="407"/>
    </location>
</feature>
<feature type="transmembrane region" description="Helical" evidence="6">
    <location>
        <begin position="581"/>
        <end position="601"/>
    </location>
</feature>
<evidence type="ECO:0000256" key="3">
    <source>
        <dbReference type="ARBA" id="ARBA00022692"/>
    </source>
</evidence>
<dbReference type="Gene3D" id="1.20.1250.20">
    <property type="entry name" value="MFS general substrate transporter like domains"/>
    <property type="match status" value="1"/>
</dbReference>
<feature type="transmembrane region" description="Helical" evidence="6">
    <location>
        <begin position="347"/>
        <end position="366"/>
    </location>
</feature>
<dbReference type="GO" id="GO:0016020">
    <property type="term" value="C:membrane"/>
    <property type="evidence" value="ECO:0007669"/>
    <property type="project" value="UniProtKB-SubCell"/>
</dbReference>
<proteinExistence type="inferred from homology"/>
<dbReference type="OrthoDB" id="515887at2759"/>
<name>A0A2I0TZH9_LIMLA</name>
<accession>A0A2I0TZH9</accession>
<keyword evidence="9" id="KW-1185">Reference proteome</keyword>
<dbReference type="AlphaFoldDB" id="A0A2I0TZH9"/>
<dbReference type="PANTHER" id="PTHR16172:SF41">
    <property type="entry name" value="MAJOR FACILITATOR SUPERFAMILY DOMAIN-CONTAINING PROTEIN 6-LIKE"/>
    <property type="match status" value="1"/>
</dbReference>
<dbReference type="InterPro" id="IPR051717">
    <property type="entry name" value="MFS_MFSD6"/>
</dbReference>
<feature type="transmembrane region" description="Helical" evidence="6">
    <location>
        <begin position="76"/>
        <end position="95"/>
    </location>
</feature>
<comment type="subcellular location">
    <subcellularLocation>
        <location evidence="1">Membrane</location>
        <topology evidence="1">Multi-pass membrane protein</topology>
    </subcellularLocation>
</comment>
<organism evidence="8 9">
    <name type="scientific">Limosa lapponica baueri</name>
    <dbReference type="NCBI Taxonomy" id="1758121"/>
    <lineage>
        <taxon>Eukaryota</taxon>
        <taxon>Metazoa</taxon>
        <taxon>Chordata</taxon>
        <taxon>Craniata</taxon>
        <taxon>Vertebrata</taxon>
        <taxon>Euteleostomi</taxon>
        <taxon>Archelosauria</taxon>
        <taxon>Archosauria</taxon>
        <taxon>Dinosauria</taxon>
        <taxon>Saurischia</taxon>
        <taxon>Theropoda</taxon>
        <taxon>Coelurosauria</taxon>
        <taxon>Aves</taxon>
        <taxon>Neognathae</taxon>
        <taxon>Neoaves</taxon>
        <taxon>Charadriiformes</taxon>
        <taxon>Scolopacidae</taxon>
        <taxon>Limosa</taxon>
    </lineage>
</organism>
<dbReference type="InterPro" id="IPR022735">
    <property type="entry name" value="bMERB_dom"/>
</dbReference>
<keyword evidence="3 6" id="KW-0812">Transmembrane</keyword>
<dbReference type="Pfam" id="PF12832">
    <property type="entry name" value="MFS_1_like"/>
    <property type="match status" value="1"/>
</dbReference>
<feature type="transmembrane region" description="Helical" evidence="6">
    <location>
        <begin position="428"/>
        <end position="449"/>
    </location>
</feature>
<feature type="transmembrane region" description="Helical" evidence="6">
    <location>
        <begin position="551"/>
        <end position="575"/>
    </location>
</feature>
<dbReference type="PROSITE" id="PS51848">
    <property type="entry name" value="BMERB"/>
    <property type="match status" value="1"/>
</dbReference>
<evidence type="ECO:0000256" key="1">
    <source>
        <dbReference type="ARBA" id="ARBA00004141"/>
    </source>
</evidence>
<feature type="domain" description="BMERB" evidence="7">
    <location>
        <begin position="683"/>
        <end position="777"/>
    </location>
</feature>
<reference evidence="9" key="2">
    <citation type="submission" date="2017-12" db="EMBL/GenBank/DDBJ databases">
        <title>Genome sequence of the Bar-tailed Godwit (Limosa lapponica baueri).</title>
        <authorList>
            <person name="Lima N.C.B."/>
            <person name="Parody-Merino A.M."/>
            <person name="Battley P.F."/>
            <person name="Fidler A.E."/>
            <person name="Prosdocimi F."/>
        </authorList>
    </citation>
    <scope>NUCLEOTIDE SEQUENCE [LARGE SCALE GENOMIC DNA]</scope>
</reference>
<reference evidence="9" key="1">
    <citation type="submission" date="2017-11" db="EMBL/GenBank/DDBJ databases">
        <authorList>
            <person name="Lima N.C."/>
            <person name="Parody-Merino A.M."/>
            <person name="Battley P.F."/>
            <person name="Fidler A.E."/>
            <person name="Prosdocimi F."/>
        </authorList>
    </citation>
    <scope>NUCLEOTIDE SEQUENCE [LARGE SCALE GENOMIC DNA]</scope>
</reference>
<comment type="similarity">
    <text evidence="2">Belongs to the major facilitator superfamily. MFSD6 family.</text>
</comment>
<evidence type="ECO:0000256" key="6">
    <source>
        <dbReference type="SAM" id="Phobius"/>
    </source>
</evidence>
<dbReference type="PANTHER" id="PTHR16172">
    <property type="entry name" value="MAJOR FACILITATOR SUPERFAMILY DOMAIN-CONTAINING PROTEIN 6-LIKE"/>
    <property type="match status" value="1"/>
</dbReference>
<dbReference type="Pfam" id="PF12130">
    <property type="entry name" value="bMERB_dom"/>
    <property type="match status" value="1"/>
</dbReference>
<evidence type="ECO:0000256" key="2">
    <source>
        <dbReference type="ARBA" id="ARBA00005241"/>
    </source>
</evidence>
<evidence type="ECO:0000256" key="5">
    <source>
        <dbReference type="ARBA" id="ARBA00023136"/>
    </source>
</evidence>
<dbReference type="EMBL" id="KZ506549">
    <property type="protein sequence ID" value="PKU39181.1"/>
    <property type="molecule type" value="Genomic_DNA"/>
</dbReference>
<evidence type="ECO:0000313" key="9">
    <source>
        <dbReference type="Proteomes" id="UP000233556"/>
    </source>
</evidence>
<dbReference type="CDD" id="cd17479">
    <property type="entry name" value="MFS_MFSD6L"/>
    <property type="match status" value="1"/>
</dbReference>
<dbReference type="SMART" id="SM01203">
    <property type="entry name" value="DUF3585"/>
    <property type="match status" value="1"/>
</dbReference>
<keyword evidence="4 6" id="KW-1133">Transmembrane helix</keyword>
<keyword evidence="5 6" id="KW-0472">Membrane</keyword>
<evidence type="ECO:0000259" key="7">
    <source>
        <dbReference type="PROSITE" id="PS51848"/>
    </source>
</evidence>
<gene>
    <name evidence="8" type="ORF">llap_10517</name>
</gene>
<evidence type="ECO:0000256" key="4">
    <source>
        <dbReference type="ARBA" id="ARBA00022989"/>
    </source>
</evidence>
<sequence length="799" mass="88313">MSEQWDVGRALALSGLFRLLQGAGRACAAPFLTLYLRHLGLPAPLVGVVAGAKHLAAALWAPLCSRCPRGRRKRRLLVASSLLGSAGASLLLTLIPPADGDAGYKYCNASQLPGDQGAATTVPTLGTSSHGVLSTSAITQAKAVTKESVKTTADVLIASRKPTLTSAAFQGLLGLTDVLEKKGQGIGEDDTKTNGYLDGPSGWTMSVEAVNRETRELEKSASHRPPLHGLEKETSSLASAAIDLAGNAEESLYATESSELFLFKTTLPTVGDAYVPGNLSDHRKDTQDVSFEVVQSFFQDREHQVFLMVLGAVVLWELLATSLEWTVDESLYEYLDFVDATDRYGKLWIWSYLGASVGACSIAVFVDQLNCFLSRTITRLAVHFYGYALLIMLSLLVSVFFPVHVPKRTDRVNKTTKALALLWSDGRAILYAITVFLTGAAGSTVHNFLFWQMQDQGSSELYMGLSVAVGLLAEILLYFFKGKLLRTFSSTKIVAVSLSLLAVQLLCYSFLWTVWSVLLIQLLSAFSNGALWWVVNMAVDDIATPGMDRSLHALLQGLCYGGGASLGSFAGGFVVKHFGLAILYRACCVCLVLWLFLFLIVQSKLPRQKKINYSRLLAADSSDMSDSDEENERDWLGLLSLEGSSSCLICLALNSRDFSTSSVEEEIVSMADSTTTIDDIEGELFKIERIREILVRRESELRYMMDDIQLCKEISRLKQELQKLIALPENEKSNEEKQKEEELVQQIHKLVETRDFLVDDVEFERLREREEDKEMAEFLQRKEQRKDEMSFTAWSSQCL</sequence>
<protein>
    <submittedName>
        <fullName evidence="8">Major facilitator superfamily domain-containing protein 6-like</fullName>
    </submittedName>
</protein>
<feature type="transmembrane region" description="Helical" evidence="6">
    <location>
        <begin position="461"/>
        <end position="480"/>
    </location>
</feature>
<feature type="transmembrane region" description="Helical" evidence="6">
    <location>
        <begin position="492"/>
        <end position="512"/>
    </location>
</feature>
<dbReference type="Proteomes" id="UP000233556">
    <property type="component" value="Unassembled WGS sequence"/>
</dbReference>
<feature type="transmembrane region" description="Helical" evidence="6">
    <location>
        <begin position="44"/>
        <end position="64"/>
    </location>
</feature>
<evidence type="ECO:0000313" key="8">
    <source>
        <dbReference type="EMBL" id="PKU39181.1"/>
    </source>
</evidence>
<feature type="transmembrane region" description="Helical" evidence="6">
    <location>
        <begin position="305"/>
        <end position="327"/>
    </location>
</feature>
<dbReference type="SUPFAM" id="SSF103473">
    <property type="entry name" value="MFS general substrate transporter"/>
    <property type="match status" value="1"/>
</dbReference>